<keyword evidence="5" id="KW-1185">Reference proteome</keyword>
<dbReference type="InterPro" id="IPR001436">
    <property type="entry name" value="Alpha-crystallin/sHSP_animal"/>
</dbReference>
<sequence>MASSRIVSRLLVPTARGGLSMIGNTSGPIRTIFYRNPRNLPDIFLGSSSNVFRDLEREFERMQRNFDHFFRGSNTNNTVDNRSLTNYTGGANENNMIVTEADGSRKFHLAFDMRGFEPEEVKIKTQNGTLVVSAKKEKKAGNSYSLHEFSQTYTLPEDLKLDELKSTFTEQGVLSIEAPLPKAEVKDRQIQIEHAK</sequence>
<dbReference type="EMBL" id="CAJNOR010001035">
    <property type="protein sequence ID" value="CAF1061369.1"/>
    <property type="molecule type" value="Genomic_DNA"/>
</dbReference>
<comment type="caution">
    <text evidence="4">The sequence shown here is derived from an EMBL/GenBank/DDBJ whole genome shotgun (WGS) entry which is preliminary data.</text>
</comment>
<dbReference type="GO" id="GO:0005737">
    <property type="term" value="C:cytoplasm"/>
    <property type="evidence" value="ECO:0007669"/>
    <property type="project" value="TreeGrafter"/>
</dbReference>
<feature type="domain" description="SHSP" evidence="3">
    <location>
        <begin position="89"/>
        <end position="195"/>
    </location>
</feature>
<dbReference type="Pfam" id="PF00011">
    <property type="entry name" value="HSP20"/>
    <property type="match status" value="1"/>
</dbReference>
<reference evidence="4" key="1">
    <citation type="submission" date="2021-02" db="EMBL/GenBank/DDBJ databases">
        <authorList>
            <person name="Nowell W R."/>
        </authorList>
    </citation>
    <scope>NUCLEOTIDE SEQUENCE</scope>
</reference>
<dbReference type="InterPro" id="IPR002068">
    <property type="entry name" value="A-crystallin/Hsp20_dom"/>
</dbReference>
<organism evidence="4 5">
    <name type="scientific">Adineta ricciae</name>
    <name type="common">Rotifer</name>
    <dbReference type="NCBI Taxonomy" id="249248"/>
    <lineage>
        <taxon>Eukaryota</taxon>
        <taxon>Metazoa</taxon>
        <taxon>Spiralia</taxon>
        <taxon>Gnathifera</taxon>
        <taxon>Rotifera</taxon>
        <taxon>Eurotatoria</taxon>
        <taxon>Bdelloidea</taxon>
        <taxon>Adinetida</taxon>
        <taxon>Adinetidae</taxon>
        <taxon>Adineta</taxon>
    </lineage>
</organism>
<name>A0A814L7R0_ADIRI</name>
<dbReference type="Gene3D" id="2.60.40.790">
    <property type="match status" value="1"/>
</dbReference>
<dbReference type="PROSITE" id="PS01031">
    <property type="entry name" value="SHSP"/>
    <property type="match status" value="1"/>
</dbReference>
<dbReference type="PANTHER" id="PTHR45640:SF26">
    <property type="entry name" value="RE23625P"/>
    <property type="match status" value="1"/>
</dbReference>
<accession>A0A814L7R0</accession>
<protein>
    <recommendedName>
        <fullName evidence="3">SHSP domain-containing protein</fullName>
    </recommendedName>
</protein>
<dbReference type="SUPFAM" id="SSF49764">
    <property type="entry name" value="HSP20-like chaperones"/>
    <property type="match status" value="1"/>
</dbReference>
<dbReference type="CDD" id="cd06526">
    <property type="entry name" value="metazoan_ACD"/>
    <property type="match status" value="1"/>
</dbReference>
<dbReference type="GO" id="GO:0009408">
    <property type="term" value="P:response to heat"/>
    <property type="evidence" value="ECO:0007669"/>
    <property type="project" value="TreeGrafter"/>
</dbReference>
<dbReference type="InterPro" id="IPR008978">
    <property type="entry name" value="HSP20-like_chaperone"/>
</dbReference>
<gene>
    <name evidence="4" type="ORF">XAT740_LOCUS16304</name>
</gene>
<evidence type="ECO:0000256" key="2">
    <source>
        <dbReference type="RuleBase" id="RU003616"/>
    </source>
</evidence>
<evidence type="ECO:0000313" key="5">
    <source>
        <dbReference type="Proteomes" id="UP000663828"/>
    </source>
</evidence>
<evidence type="ECO:0000256" key="1">
    <source>
        <dbReference type="PROSITE-ProRule" id="PRU00285"/>
    </source>
</evidence>
<dbReference type="PANTHER" id="PTHR45640">
    <property type="entry name" value="HEAT SHOCK PROTEIN HSP-12.2-RELATED"/>
    <property type="match status" value="1"/>
</dbReference>
<dbReference type="GO" id="GO:0005634">
    <property type="term" value="C:nucleus"/>
    <property type="evidence" value="ECO:0007669"/>
    <property type="project" value="TreeGrafter"/>
</dbReference>
<dbReference type="GO" id="GO:0042026">
    <property type="term" value="P:protein refolding"/>
    <property type="evidence" value="ECO:0007669"/>
    <property type="project" value="TreeGrafter"/>
</dbReference>
<dbReference type="GO" id="GO:0051082">
    <property type="term" value="F:unfolded protein binding"/>
    <property type="evidence" value="ECO:0007669"/>
    <property type="project" value="TreeGrafter"/>
</dbReference>
<evidence type="ECO:0000313" key="4">
    <source>
        <dbReference type="EMBL" id="CAF1061369.1"/>
    </source>
</evidence>
<dbReference type="Proteomes" id="UP000663828">
    <property type="component" value="Unassembled WGS sequence"/>
</dbReference>
<dbReference type="AlphaFoldDB" id="A0A814L7R0"/>
<proteinExistence type="inferred from homology"/>
<evidence type="ECO:0000259" key="3">
    <source>
        <dbReference type="PROSITE" id="PS01031"/>
    </source>
</evidence>
<comment type="similarity">
    <text evidence="1 2">Belongs to the small heat shock protein (HSP20) family.</text>
</comment>